<feature type="chain" id="PRO_5037242727" evidence="1">
    <location>
        <begin position="20"/>
        <end position="516"/>
    </location>
</feature>
<keyword evidence="3" id="KW-1185">Reference proteome</keyword>
<evidence type="ECO:0000256" key="1">
    <source>
        <dbReference type="SAM" id="SignalP"/>
    </source>
</evidence>
<dbReference type="RefSeq" id="WP_196990507.1">
    <property type="nucleotide sequence ID" value="NZ_JADWYR010000001.1"/>
</dbReference>
<sequence length="516" mass="58844">MRLNLPLLFTACIISFCLACSKTEETPAPSDEKTFTSFSFTITQNATLPQDIVCEIENDTIYAFVFSGTDITNLKPSFTSKATEVLIGDVKQVSNQAAHDFSRLITYTVKAADGSAKNYVVKFSDTKLPALYISTNNVPIESRDTYIPGYVTIKENMSSDSLFGGEIEIKGRGNSTWDMPKKPYKFKLGKKAGLLGMNESKQWVLLANYADKSLVRNEVAFELSRRAGLAYTPAGKYVDVILNGKYIGNYELVEQIDVGEHKVNIHEQEEGANTWPEISGGYLTEVDGFAFTEAVNFLTTRGMPVAVHYPDDDEITDAQKIYITNHYNKFEDSLFSDNFTDINKGYQQYFDLDSYVNYYIVNEVMGNSDIFWSTYMYKDYGNDKMYSGPVWDFDIAANNDDRIGDAVNRLMIDAAHEPKMWINRLMEDPTFRKAVRERWNIVKANITSIPAFVDALAFQLQYSQTKNFQRWNILNQKVYRNFQVAGSYKGETDYLKNYLTNRITWLDDVFNGPRFD</sequence>
<keyword evidence="2" id="KW-0808">Transferase</keyword>
<gene>
    <name evidence="2" type="ORF">I5907_09660</name>
</gene>
<dbReference type="AlphaFoldDB" id="A0A931GXS8"/>
<comment type="caution">
    <text evidence="2">The sequence shown here is derived from an EMBL/GenBank/DDBJ whole genome shotgun (WGS) entry which is preliminary data.</text>
</comment>
<evidence type="ECO:0000313" key="3">
    <source>
        <dbReference type="Proteomes" id="UP000628448"/>
    </source>
</evidence>
<dbReference type="GO" id="GO:0016301">
    <property type="term" value="F:kinase activity"/>
    <property type="evidence" value="ECO:0007669"/>
    <property type="project" value="UniProtKB-KW"/>
</dbReference>
<keyword evidence="2" id="KW-0418">Kinase</keyword>
<organism evidence="2 3">
    <name type="scientific">Panacibacter microcysteis</name>
    <dbReference type="NCBI Taxonomy" id="2793269"/>
    <lineage>
        <taxon>Bacteria</taxon>
        <taxon>Pseudomonadati</taxon>
        <taxon>Bacteroidota</taxon>
        <taxon>Chitinophagia</taxon>
        <taxon>Chitinophagales</taxon>
        <taxon>Chitinophagaceae</taxon>
        <taxon>Panacibacter</taxon>
    </lineage>
</organism>
<dbReference type="Pfam" id="PF08757">
    <property type="entry name" value="CotH"/>
    <property type="match status" value="1"/>
</dbReference>
<protein>
    <submittedName>
        <fullName evidence="2">CotH kinase family protein</fullName>
    </submittedName>
</protein>
<evidence type="ECO:0000313" key="2">
    <source>
        <dbReference type="EMBL" id="MBG9376499.1"/>
    </source>
</evidence>
<dbReference type="Gene3D" id="2.60.40.2340">
    <property type="match status" value="1"/>
</dbReference>
<accession>A0A931GXS8</accession>
<dbReference type="Proteomes" id="UP000628448">
    <property type="component" value="Unassembled WGS sequence"/>
</dbReference>
<dbReference type="InterPro" id="IPR014867">
    <property type="entry name" value="Spore_coat_CotH_CotH2/3/7"/>
</dbReference>
<feature type="signal peptide" evidence="1">
    <location>
        <begin position="1"/>
        <end position="19"/>
    </location>
</feature>
<dbReference type="EMBL" id="JADWYR010000001">
    <property type="protein sequence ID" value="MBG9376499.1"/>
    <property type="molecule type" value="Genomic_DNA"/>
</dbReference>
<name>A0A931GXS8_9BACT</name>
<keyword evidence="1" id="KW-0732">Signal</keyword>
<reference evidence="2" key="1">
    <citation type="submission" date="2020-11" db="EMBL/GenBank/DDBJ databases">
        <title>Bacterial whole genome sequence for Panacibacter sp. DH6.</title>
        <authorList>
            <person name="Le V."/>
            <person name="Ko S."/>
            <person name="Ahn C.-Y."/>
            <person name="Oh H.-M."/>
        </authorList>
    </citation>
    <scope>NUCLEOTIDE SEQUENCE</scope>
    <source>
        <strain evidence="2">DH6</strain>
    </source>
</reference>
<proteinExistence type="predicted"/>